<reference evidence="4 5" key="1">
    <citation type="submission" date="2024-02" db="EMBL/GenBank/DDBJ databases">
        <title>Chromosome-scale genome assembly of the rough periwinkle Littorina saxatilis.</title>
        <authorList>
            <person name="De Jode A."/>
            <person name="Faria R."/>
            <person name="Formenti G."/>
            <person name="Sims Y."/>
            <person name="Smith T.P."/>
            <person name="Tracey A."/>
            <person name="Wood J.M.D."/>
            <person name="Zagrodzka Z.B."/>
            <person name="Johannesson K."/>
            <person name="Butlin R.K."/>
            <person name="Leder E.H."/>
        </authorList>
    </citation>
    <scope>NUCLEOTIDE SEQUENCE [LARGE SCALE GENOMIC DNA]</scope>
    <source>
        <strain evidence="4">Snail1</strain>
        <tissue evidence="4">Muscle</tissue>
    </source>
</reference>
<protein>
    <recommendedName>
        <fullName evidence="3">Sulfotransferase domain-containing protein</fullName>
    </recommendedName>
</protein>
<evidence type="ECO:0000256" key="1">
    <source>
        <dbReference type="ARBA" id="ARBA00005771"/>
    </source>
</evidence>
<gene>
    <name evidence="4" type="ORF">V1264_022556</name>
</gene>
<dbReference type="Proteomes" id="UP001374579">
    <property type="component" value="Unassembled WGS sequence"/>
</dbReference>
<dbReference type="EMBL" id="JBAMIC010004070">
    <property type="protein sequence ID" value="KAK7088657.1"/>
    <property type="molecule type" value="Genomic_DNA"/>
</dbReference>
<evidence type="ECO:0000256" key="2">
    <source>
        <dbReference type="ARBA" id="ARBA00022679"/>
    </source>
</evidence>
<dbReference type="Pfam" id="PF00685">
    <property type="entry name" value="Sulfotransfer_1"/>
    <property type="match status" value="1"/>
</dbReference>
<proteinExistence type="inferred from homology"/>
<evidence type="ECO:0000313" key="5">
    <source>
        <dbReference type="Proteomes" id="UP001374579"/>
    </source>
</evidence>
<comment type="similarity">
    <text evidence="1">Belongs to the sulfotransferase 1 family.</text>
</comment>
<dbReference type="InterPro" id="IPR027417">
    <property type="entry name" value="P-loop_NTPase"/>
</dbReference>
<dbReference type="AlphaFoldDB" id="A0AAN9AKM5"/>
<feature type="domain" description="Sulfotransferase" evidence="3">
    <location>
        <begin position="108"/>
        <end position="354"/>
    </location>
</feature>
<dbReference type="PANTHER" id="PTHR11783">
    <property type="entry name" value="SULFOTRANSFERASE SULT"/>
    <property type="match status" value="1"/>
</dbReference>
<keyword evidence="2" id="KW-0808">Transferase</keyword>
<sequence length="370" mass="42272">MGCKLSAKAFKHDEVCPVSYTSKNVTLTDKVMATNGVIPKPEVKEREISKPTNNNDSLLTQLGGLDIMRVPDGEGSLITLAKFFGGWTAPMPALPAQVVRSQSFTFHDSDVILLGYAKSGSHWLWEMVHMLMKGRPEYCTTPKERLMLSFSTQEFFDTLDPPRVFNCHAPWQGLPPALRTGQSDCRMIYILRNPKDVAVSYYHQLSKQKIFDYEGSFHGYLDLFLEGKVPGGSWFDYVLGWEETMKNNPHLPLLVLYYEDTKEDTVATLRKVNQFLGLGRSEELLREVADCCTISKMRHLDQNLKHHLKDNPNVSKTGQSFMYRKGQVGDWKNYFSVADNNRFERMIKTKLKNSSLAFRYELEGENAEDL</sequence>
<accession>A0AAN9AKM5</accession>
<evidence type="ECO:0000313" key="4">
    <source>
        <dbReference type="EMBL" id="KAK7088657.1"/>
    </source>
</evidence>
<dbReference type="Gene3D" id="3.40.50.300">
    <property type="entry name" value="P-loop containing nucleotide triphosphate hydrolases"/>
    <property type="match status" value="1"/>
</dbReference>
<dbReference type="GO" id="GO:0008146">
    <property type="term" value="F:sulfotransferase activity"/>
    <property type="evidence" value="ECO:0007669"/>
    <property type="project" value="InterPro"/>
</dbReference>
<comment type="caution">
    <text evidence="4">The sequence shown here is derived from an EMBL/GenBank/DDBJ whole genome shotgun (WGS) entry which is preliminary data.</text>
</comment>
<dbReference type="InterPro" id="IPR000863">
    <property type="entry name" value="Sulfotransferase_dom"/>
</dbReference>
<evidence type="ECO:0000259" key="3">
    <source>
        <dbReference type="Pfam" id="PF00685"/>
    </source>
</evidence>
<organism evidence="4 5">
    <name type="scientific">Littorina saxatilis</name>
    <dbReference type="NCBI Taxonomy" id="31220"/>
    <lineage>
        <taxon>Eukaryota</taxon>
        <taxon>Metazoa</taxon>
        <taxon>Spiralia</taxon>
        <taxon>Lophotrochozoa</taxon>
        <taxon>Mollusca</taxon>
        <taxon>Gastropoda</taxon>
        <taxon>Caenogastropoda</taxon>
        <taxon>Littorinimorpha</taxon>
        <taxon>Littorinoidea</taxon>
        <taxon>Littorinidae</taxon>
        <taxon>Littorina</taxon>
    </lineage>
</organism>
<keyword evidence="5" id="KW-1185">Reference proteome</keyword>
<dbReference type="SUPFAM" id="SSF52540">
    <property type="entry name" value="P-loop containing nucleoside triphosphate hydrolases"/>
    <property type="match status" value="1"/>
</dbReference>
<name>A0AAN9AKM5_9CAEN</name>